<feature type="signal peptide" evidence="1">
    <location>
        <begin position="1"/>
        <end position="20"/>
    </location>
</feature>
<gene>
    <name evidence="2" type="ORF">HOLleu_22379</name>
</gene>
<accession>A0A9Q1BYH7</accession>
<dbReference type="EMBL" id="JAIZAY010000010">
    <property type="protein sequence ID" value="KAJ8035222.1"/>
    <property type="molecule type" value="Genomic_DNA"/>
</dbReference>
<reference evidence="2" key="1">
    <citation type="submission" date="2021-10" db="EMBL/GenBank/DDBJ databases">
        <title>Tropical sea cucumber genome reveals ecological adaptation and Cuvierian tubules defense mechanism.</title>
        <authorList>
            <person name="Chen T."/>
        </authorList>
    </citation>
    <scope>NUCLEOTIDE SEQUENCE</scope>
    <source>
        <strain evidence="2">Nanhai2018</strain>
        <tissue evidence="2">Muscle</tissue>
    </source>
</reference>
<dbReference type="SUPFAM" id="SSF53474">
    <property type="entry name" value="alpha/beta-Hydrolases"/>
    <property type="match status" value="1"/>
</dbReference>
<dbReference type="PANTHER" id="PTHR42972">
    <property type="entry name" value="TOL-PAL SYSTEM PROTEIN TOLB"/>
    <property type="match status" value="1"/>
</dbReference>
<dbReference type="OrthoDB" id="6020543at2759"/>
<sequence length="332" mass="35445">MCSRGVLCLLLLTGLTGGEAAVSPLGSYGADPDQVSVSGLSSGAYMTVQMQVAHSKTFMGAGVVAGGPYFCAQNLATKAVGECMESPGKINVGYLQQVTRNTAATLTIDPVSNMYNHRVYLFSGTHDTVVVQGVMEKLQEYYTDFVNSANVKTQFSLAAGHAFITDDYGNACSANADPYISDCNSNEAYNILNHIYGGNLLKPNAFASQTGTLYEFDQTDFVNAGLNSMDTSGYIYVPGGCNRANSNCKVHVVFHGCLQGKESVGDEVPTYTGYNEVADLNDIIVIYPQAVTKAMGNPNGCWDWWGYTGSDYASKLGNQIKAVKGMVDRVLA</sequence>
<feature type="chain" id="PRO_5040476396" description="Polyhydroxybutyrate depolymerase" evidence="1">
    <location>
        <begin position="21"/>
        <end position="332"/>
    </location>
</feature>
<comment type="caution">
    <text evidence="2">The sequence shown here is derived from an EMBL/GenBank/DDBJ whole genome shotgun (WGS) entry which is preliminary data.</text>
</comment>
<evidence type="ECO:0000256" key="1">
    <source>
        <dbReference type="SAM" id="SignalP"/>
    </source>
</evidence>
<dbReference type="AlphaFoldDB" id="A0A9Q1BYH7"/>
<keyword evidence="3" id="KW-1185">Reference proteome</keyword>
<proteinExistence type="predicted"/>
<dbReference type="InterPro" id="IPR029058">
    <property type="entry name" value="AB_hydrolase_fold"/>
</dbReference>
<evidence type="ECO:0008006" key="4">
    <source>
        <dbReference type="Google" id="ProtNLM"/>
    </source>
</evidence>
<dbReference type="PANTHER" id="PTHR42972:SF8">
    <property type="entry name" value="POLYHYDROXYBUTYRATE DEPOLYMERASE"/>
    <property type="match status" value="1"/>
</dbReference>
<dbReference type="Gene3D" id="3.40.50.1820">
    <property type="entry name" value="alpha/beta hydrolase"/>
    <property type="match status" value="2"/>
</dbReference>
<evidence type="ECO:0000313" key="3">
    <source>
        <dbReference type="Proteomes" id="UP001152320"/>
    </source>
</evidence>
<organism evidence="2 3">
    <name type="scientific">Holothuria leucospilota</name>
    <name type="common">Black long sea cucumber</name>
    <name type="synonym">Mertensiothuria leucospilota</name>
    <dbReference type="NCBI Taxonomy" id="206669"/>
    <lineage>
        <taxon>Eukaryota</taxon>
        <taxon>Metazoa</taxon>
        <taxon>Echinodermata</taxon>
        <taxon>Eleutherozoa</taxon>
        <taxon>Echinozoa</taxon>
        <taxon>Holothuroidea</taxon>
        <taxon>Aspidochirotacea</taxon>
        <taxon>Aspidochirotida</taxon>
        <taxon>Holothuriidae</taxon>
        <taxon>Holothuria</taxon>
    </lineage>
</organism>
<name>A0A9Q1BYH7_HOLLE</name>
<dbReference type="Proteomes" id="UP001152320">
    <property type="component" value="Chromosome 10"/>
</dbReference>
<keyword evidence="1" id="KW-0732">Signal</keyword>
<protein>
    <recommendedName>
        <fullName evidence="4">Polyhydroxybutyrate depolymerase</fullName>
    </recommendedName>
</protein>
<evidence type="ECO:0000313" key="2">
    <source>
        <dbReference type="EMBL" id="KAJ8035222.1"/>
    </source>
</evidence>